<evidence type="ECO:0000313" key="1">
    <source>
        <dbReference type="EMBL" id="MCW3787139.1"/>
    </source>
</evidence>
<accession>A0AAE3M4U1</accession>
<name>A0AAE3M4U1_9BACT</name>
<keyword evidence="2" id="KW-1185">Reference proteome</keyword>
<comment type="caution">
    <text evidence="1">The sequence shown here is derived from an EMBL/GenBank/DDBJ whole genome shotgun (WGS) entry which is preliminary data.</text>
</comment>
<proteinExistence type="predicted"/>
<reference evidence="1" key="1">
    <citation type="submission" date="2022-10" db="EMBL/GenBank/DDBJ databases">
        <authorList>
            <person name="Yu W.X."/>
        </authorList>
    </citation>
    <scope>NUCLEOTIDE SEQUENCE</scope>
    <source>
        <strain evidence="1">AAT</strain>
    </source>
</reference>
<dbReference type="EMBL" id="JAPDPJ010000024">
    <property type="protein sequence ID" value="MCW3787139.1"/>
    <property type="molecule type" value="Genomic_DNA"/>
</dbReference>
<dbReference type="AlphaFoldDB" id="A0AAE3M4U1"/>
<organism evidence="1 2">
    <name type="scientific">Plebeiibacterium sediminum</name>
    <dbReference type="NCBI Taxonomy" id="2992112"/>
    <lineage>
        <taxon>Bacteria</taxon>
        <taxon>Pseudomonadati</taxon>
        <taxon>Bacteroidota</taxon>
        <taxon>Bacteroidia</taxon>
        <taxon>Marinilabiliales</taxon>
        <taxon>Marinilabiliaceae</taxon>
        <taxon>Plebeiibacterium</taxon>
    </lineage>
</organism>
<dbReference type="Proteomes" id="UP001209229">
    <property type="component" value="Unassembled WGS sequence"/>
</dbReference>
<protein>
    <submittedName>
        <fullName evidence="1">Uncharacterized protein</fullName>
    </submittedName>
</protein>
<sequence>MKNIFIAFMALVLVCCNTDKNLVNVSFKKFAARDDGNLYVEGETNLPEGTNLLAKMLKDNVLSSQDSTVVVKNRRFTAVFANEEKLTSNMTFQFICYANTDWQSTENIHTIKNMSSEYWMSDSLLLIKNDPVDRLDGNLYDLYKDEFIGYAVISTTLNHTLKAPQNYTPVGELQPQWRDITVNGKRKISADIKYNQRDGNELYENDMAYFQSKIIKETEGVDVICLQCYEEGAQKPFQSRILVNDNKLEFTDDCGKTKYKVKGEGIIKIQYKSE</sequence>
<evidence type="ECO:0000313" key="2">
    <source>
        <dbReference type="Proteomes" id="UP001209229"/>
    </source>
</evidence>
<dbReference type="RefSeq" id="WP_301190704.1">
    <property type="nucleotide sequence ID" value="NZ_JAPDPJ010000024.1"/>
</dbReference>
<gene>
    <name evidence="1" type="ORF">OM075_11710</name>
</gene>